<dbReference type="Proteomes" id="UP000738349">
    <property type="component" value="Unassembled WGS sequence"/>
</dbReference>
<evidence type="ECO:0000313" key="2">
    <source>
        <dbReference type="Proteomes" id="UP000738349"/>
    </source>
</evidence>
<name>A0A9P9D063_9HYPO</name>
<comment type="caution">
    <text evidence="1">The sequence shown here is derived from an EMBL/GenBank/DDBJ whole genome shotgun (WGS) entry which is preliminary data.</text>
</comment>
<evidence type="ECO:0000313" key="1">
    <source>
        <dbReference type="EMBL" id="KAH7110198.1"/>
    </source>
</evidence>
<dbReference type="AlphaFoldDB" id="A0A9P9D063"/>
<accession>A0A9P9D063</accession>
<proteinExistence type="predicted"/>
<sequence length="179" mass="19666">MAASSTSARDNFATQFKQSRDWIVRTRRLARQLGQTLTATVRHWHTFASVDENTFATAANPSALYLSTIRATFKHLENLAHELESIRQLCDDYASDLNLHLNDEGCQDARFQARTAEYSQVLAIVMLCVIGIFPRCTCGGHLVDAGGSYPSASTPELSLVYYLDGCLDDPSMGGSRGSP</sequence>
<dbReference type="EMBL" id="JAGMUV010000047">
    <property type="protein sequence ID" value="KAH7110198.1"/>
    <property type="molecule type" value="Genomic_DNA"/>
</dbReference>
<gene>
    <name evidence="1" type="ORF">EDB81DRAFT_768993</name>
</gene>
<reference evidence="1" key="1">
    <citation type="journal article" date="2021" name="Nat. Commun.">
        <title>Genetic determinants of endophytism in the Arabidopsis root mycobiome.</title>
        <authorList>
            <person name="Mesny F."/>
            <person name="Miyauchi S."/>
            <person name="Thiergart T."/>
            <person name="Pickel B."/>
            <person name="Atanasova L."/>
            <person name="Karlsson M."/>
            <person name="Huettel B."/>
            <person name="Barry K.W."/>
            <person name="Haridas S."/>
            <person name="Chen C."/>
            <person name="Bauer D."/>
            <person name="Andreopoulos W."/>
            <person name="Pangilinan J."/>
            <person name="LaButti K."/>
            <person name="Riley R."/>
            <person name="Lipzen A."/>
            <person name="Clum A."/>
            <person name="Drula E."/>
            <person name="Henrissat B."/>
            <person name="Kohler A."/>
            <person name="Grigoriev I.V."/>
            <person name="Martin F.M."/>
            <person name="Hacquard S."/>
        </authorList>
    </citation>
    <scope>NUCLEOTIDE SEQUENCE</scope>
    <source>
        <strain evidence="1">MPI-CAGE-AT-0147</strain>
    </source>
</reference>
<dbReference type="OrthoDB" id="10071171at2759"/>
<protein>
    <submittedName>
        <fullName evidence="1">Uncharacterized protein</fullName>
    </submittedName>
</protein>
<keyword evidence="2" id="KW-1185">Reference proteome</keyword>
<organism evidence="1 2">
    <name type="scientific">Dactylonectria macrodidyma</name>
    <dbReference type="NCBI Taxonomy" id="307937"/>
    <lineage>
        <taxon>Eukaryota</taxon>
        <taxon>Fungi</taxon>
        <taxon>Dikarya</taxon>
        <taxon>Ascomycota</taxon>
        <taxon>Pezizomycotina</taxon>
        <taxon>Sordariomycetes</taxon>
        <taxon>Hypocreomycetidae</taxon>
        <taxon>Hypocreales</taxon>
        <taxon>Nectriaceae</taxon>
        <taxon>Dactylonectria</taxon>
    </lineage>
</organism>